<dbReference type="GO" id="GO:0000139">
    <property type="term" value="C:Golgi membrane"/>
    <property type="evidence" value="ECO:0007669"/>
    <property type="project" value="UniProtKB-SubCell"/>
</dbReference>
<sequence length="444" mass="51011">MSMDLVLGSLLGADLVLEKAELQYCSGFLNHVLQSDTKSYEAYFSSRPVNGSVVEHIAEIDAEISVVERKLRSLLVENKVDVVREVVNNEGAVEGKMTVIRQELEQLWELDNGTDQRKEIDDFLETNDQVEEKQEDQFQNALKRLKSRILRNEQDGSTGGLAIVLENLDKTTDLMELPFLARTCIRTGHYQEAVMLYTYSKSLLVKFPGSSIIEGIHRNVAEETTTTMLTGLLRLLSTNLTANSLKKVLNYLASIPPFDDRDKSSLLQVYSYMRYNFIQQEYSSYSFEVDQSNDALLEMIIKKRIEVLREHTHMSLSVFMEQHQFTTIPVAIPLDKRLSKEPENENDTSMSENATDECETSPLMLQFVNQCVGYFLKELLDVHMQNKLSDSVCLQLIYCSFRLRDLNPNYHHLFLNKICESNLFTAEQLKYAIDKRRELASKYS</sequence>
<evidence type="ECO:0000256" key="1">
    <source>
        <dbReference type="ARBA" id="ARBA00004395"/>
    </source>
</evidence>
<dbReference type="PANTHER" id="PTHR21311:SF0">
    <property type="entry name" value="CONSERVED OLIGOMERIC GOLGI COMPLEX SUBUNIT 8"/>
    <property type="match status" value="1"/>
</dbReference>
<comment type="subcellular location">
    <subcellularLocation>
        <location evidence="1">Golgi apparatus membrane</location>
        <topology evidence="1">Peripheral membrane protein</topology>
    </subcellularLocation>
</comment>
<evidence type="ECO:0000256" key="6">
    <source>
        <dbReference type="ARBA" id="ARBA00023034"/>
    </source>
</evidence>
<evidence type="ECO:0000256" key="8">
    <source>
        <dbReference type="ARBA" id="ARBA00031347"/>
    </source>
</evidence>
<dbReference type="AlphaFoldDB" id="G8ZSR9"/>
<protein>
    <recommendedName>
        <fullName evidence="3">Conserved oligomeric Golgi complex subunit 8</fullName>
    </recommendedName>
    <alternativeName>
        <fullName evidence="8">Component of oligomeric Golgi complex 8</fullName>
    </alternativeName>
</protein>
<evidence type="ECO:0000256" key="4">
    <source>
        <dbReference type="ARBA" id="ARBA00022448"/>
    </source>
</evidence>
<dbReference type="Pfam" id="PF04124">
    <property type="entry name" value="Dor1"/>
    <property type="match status" value="1"/>
</dbReference>
<gene>
    <name evidence="9" type="primary">TDEL0D00790</name>
    <name evidence="9" type="ORF">TDEL_0D00790</name>
</gene>
<keyword evidence="5" id="KW-0653">Protein transport</keyword>
<dbReference type="eggNOG" id="KOG2069">
    <property type="taxonomic scope" value="Eukaryota"/>
</dbReference>
<dbReference type="InterPro" id="IPR007255">
    <property type="entry name" value="COG8"/>
</dbReference>
<keyword evidence="4" id="KW-0813">Transport</keyword>
<name>G8ZSR9_TORDE</name>
<evidence type="ECO:0000256" key="5">
    <source>
        <dbReference type="ARBA" id="ARBA00022927"/>
    </source>
</evidence>
<reference evidence="9 10" key="1">
    <citation type="journal article" date="2011" name="Proc. Natl. Acad. Sci. U.S.A.">
        <title>Evolutionary erosion of yeast sex chromosomes by mating-type switching accidents.</title>
        <authorList>
            <person name="Gordon J.L."/>
            <person name="Armisen D."/>
            <person name="Proux-Wera E."/>
            <person name="Oheigeartaigh S.S."/>
            <person name="Byrne K.P."/>
            <person name="Wolfe K.H."/>
        </authorList>
    </citation>
    <scope>NUCLEOTIDE SEQUENCE [LARGE SCALE GENOMIC DNA]</scope>
    <source>
        <strain evidence="10">ATCC 10662 / CBS 1146 / NBRC 0425 / NCYC 2629 / NRRL Y-866</strain>
    </source>
</reference>
<dbReference type="EMBL" id="HE616745">
    <property type="protein sequence ID" value="CCE91663.1"/>
    <property type="molecule type" value="Genomic_DNA"/>
</dbReference>
<evidence type="ECO:0000313" key="10">
    <source>
        <dbReference type="Proteomes" id="UP000005627"/>
    </source>
</evidence>
<dbReference type="HOGENOM" id="CLU_031416_0_0_1"/>
<dbReference type="GeneID" id="11502098"/>
<dbReference type="PANTHER" id="PTHR21311">
    <property type="entry name" value="CONSERVED OLIGOMERIC GOLGI COMPLEX COMPONENT 8"/>
    <property type="match status" value="1"/>
</dbReference>
<evidence type="ECO:0000256" key="2">
    <source>
        <dbReference type="ARBA" id="ARBA00006419"/>
    </source>
</evidence>
<organism evidence="9 10">
    <name type="scientific">Torulaspora delbrueckii</name>
    <name type="common">Yeast</name>
    <name type="synonym">Candida colliculosa</name>
    <dbReference type="NCBI Taxonomy" id="4950"/>
    <lineage>
        <taxon>Eukaryota</taxon>
        <taxon>Fungi</taxon>
        <taxon>Dikarya</taxon>
        <taxon>Ascomycota</taxon>
        <taxon>Saccharomycotina</taxon>
        <taxon>Saccharomycetes</taxon>
        <taxon>Saccharomycetales</taxon>
        <taxon>Saccharomycetaceae</taxon>
        <taxon>Torulaspora</taxon>
    </lineage>
</organism>
<evidence type="ECO:0000256" key="7">
    <source>
        <dbReference type="ARBA" id="ARBA00023136"/>
    </source>
</evidence>
<dbReference type="RefSeq" id="XP_003680874.1">
    <property type="nucleotide sequence ID" value="XM_003680826.1"/>
</dbReference>
<accession>G8ZSR9</accession>
<proteinExistence type="inferred from homology"/>
<keyword evidence="10" id="KW-1185">Reference proteome</keyword>
<dbReference type="GO" id="GO:0006891">
    <property type="term" value="P:intra-Golgi vesicle-mediated transport"/>
    <property type="evidence" value="ECO:0007669"/>
    <property type="project" value="EnsemblFungi"/>
</dbReference>
<dbReference type="FunCoup" id="G8ZSR9">
    <property type="interactions" value="71"/>
</dbReference>
<dbReference type="GO" id="GO:0032258">
    <property type="term" value="P:cytoplasm to vacuole targeting by the Cvt pathway"/>
    <property type="evidence" value="ECO:0007669"/>
    <property type="project" value="EnsemblFungi"/>
</dbReference>
<evidence type="ECO:0000256" key="3">
    <source>
        <dbReference type="ARBA" id="ARBA00020983"/>
    </source>
</evidence>
<dbReference type="Proteomes" id="UP000005627">
    <property type="component" value="Chromosome 4"/>
</dbReference>
<keyword evidence="6" id="KW-0333">Golgi apparatus</keyword>
<dbReference type="InParanoid" id="G8ZSR9"/>
<dbReference type="OrthoDB" id="1661054at2759"/>
<evidence type="ECO:0000313" key="9">
    <source>
        <dbReference type="EMBL" id="CCE91663.1"/>
    </source>
</evidence>
<keyword evidence="7" id="KW-0472">Membrane</keyword>
<dbReference type="STRING" id="1076872.G8ZSR9"/>
<comment type="similarity">
    <text evidence="2">Belongs to the COG8 family.</text>
</comment>
<dbReference type="GO" id="GO:0017119">
    <property type="term" value="C:Golgi transport complex"/>
    <property type="evidence" value="ECO:0007669"/>
    <property type="project" value="EnsemblFungi"/>
</dbReference>
<dbReference type="KEGG" id="tdl:TDEL_0D00790"/>